<evidence type="ECO:0000256" key="4">
    <source>
        <dbReference type="ARBA" id="ARBA00022786"/>
    </source>
</evidence>
<dbReference type="Gene3D" id="3.40.395.10">
    <property type="entry name" value="Adenoviral Proteinase, Chain A"/>
    <property type="match status" value="1"/>
</dbReference>
<reference evidence="8 9" key="1">
    <citation type="submission" date="2016-02" db="EMBL/GenBank/DDBJ databases">
        <title>Comparative genomic and transcriptomic foundation for Pichia pastoris.</title>
        <authorList>
            <person name="Love K.R."/>
            <person name="Shah K.A."/>
            <person name="Whittaker C.A."/>
            <person name="Wu J."/>
            <person name="Bartlett M.C."/>
            <person name="Ma D."/>
            <person name="Leeson R.L."/>
            <person name="Priest M."/>
            <person name="Young S.K."/>
            <person name="Love J.C."/>
        </authorList>
    </citation>
    <scope>NUCLEOTIDE SEQUENCE [LARGE SCALE GENOMIC DNA]</scope>
    <source>
        <strain evidence="8 9">ATCC 28485</strain>
    </source>
</reference>
<evidence type="ECO:0000313" key="8">
    <source>
        <dbReference type="EMBL" id="ANZ73909.1"/>
    </source>
</evidence>
<dbReference type="Pfam" id="PF02902">
    <property type="entry name" value="Peptidase_C48"/>
    <property type="match status" value="1"/>
</dbReference>
<feature type="domain" description="Ubiquitin-like protease family profile" evidence="7">
    <location>
        <begin position="308"/>
        <end position="490"/>
    </location>
</feature>
<protein>
    <submittedName>
        <fullName evidence="8">BA75_01547T0</fullName>
    </submittedName>
</protein>
<dbReference type="PANTHER" id="PTHR46896:SF3">
    <property type="entry name" value="FI06413P-RELATED"/>
    <property type="match status" value="1"/>
</dbReference>
<accession>A0A1B2J7E1</accession>
<dbReference type="OrthoDB" id="442460at2759"/>
<dbReference type="GO" id="GO:0005634">
    <property type="term" value="C:nucleus"/>
    <property type="evidence" value="ECO:0007669"/>
    <property type="project" value="TreeGrafter"/>
</dbReference>
<dbReference type="PROSITE" id="PS50600">
    <property type="entry name" value="ULP_PROTEASE"/>
    <property type="match status" value="1"/>
</dbReference>
<dbReference type="EMBL" id="CP014584">
    <property type="protein sequence ID" value="ANZ73909.1"/>
    <property type="molecule type" value="Genomic_DNA"/>
</dbReference>
<dbReference type="GO" id="GO:0016926">
    <property type="term" value="P:protein desumoylation"/>
    <property type="evidence" value="ECO:0007669"/>
    <property type="project" value="TreeGrafter"/>
</dbReference>
<dbReference type="PANTHER" id="PTHR46896">
    <property type="entry name" value="SENTRIN-SPECIFIC PROTEASE"/>
    <property type="match status" value="1"/>
</dbReference>
<organism evidence="8 9">
    <name type="scientific">Komagataella pastoris</name>
    <name type="common">Yeast</name>
    <name type="synonym">Pichia pastoris</name>
    <dbReference type="NCBI Taxonomy" id="4922"/>
    <lineage>
        <taxon>Eukaryota</taxon>
        <taxon>Fungi</taxon>
        <taxon>Dikarya</taxon>
        <taxon>Ascomycota</taxon>
        <taxon>Saccharomycotina</taxon>
        <taxon>Pichiomycetes</taxon>
        <taxon>Pichiales</taxon>
        <taxon>Pichiaceae</taxon>
        <taxon>Komagataella</taxon>
    </lineage>
</organism>
<sequence>MARGSVKSLGSKKMGSLSRFQRLPKNSLTQSDSLNSSTDLQSHIIDKISAPIVKRSKNGIEDKNAFEKRKEVLSLHLHHISIINKNISVPVPFLSIWPNCLYLIVDLPSKTRYQIPFKSLSQIYMSEDEKNFVILFRKTEVLTKQTFGDLLDEDTKTNRIWLFLDPETDVQDVAKLKQLFSQLCKIYLVKLHLMNFADLQQYFKNEVNEPKVPKISTTDFYSNIADDDSRITRARRKRINEQPTEIDSGAEDGADPDVKHSSKSTSQTTKAPSSKSTLPVVADEEIGEGKQLVLTHQLCYQFKDSRKIVINNSDFKCLYNNNWINDNVIDFFLKYYVQDFNEARVELFSCFLYSKLITPNHAALSVYENVKNWFRNNDTLFENDFVIIPINHNYHWFCIIIQNLKNIANGKYLSKDIHNFERPYLYVLDSLKQSHGPATKAIRLFLAGYAKEKLHLDINTQLIKTRTLSVLLQNNFNDCGLHLIFNICKFTTKHTLFKDLIRSRLSGSSDTNRITTELFPPSGMRTIRKDLRDIIISLLKQNLHDRNFSQEDVDKVGQVVNGDLKNGHIDSEGITSLSERVVDQTDDLEILDGDPAMVESQIPFLLQKEAKLKNAEH</sequence>
<keyword evidence="9" id="KW-1185">Reference proteome</keyword>
<evidence type="ECO:0000256" key="3">
    <source>
        <dbReference type="ARBA" id="ARBA00022670"/>
    </source>
</evidence>
<keyword evidence="2" id="KW-0597">Phosphoprotein</keyword>
<evidence type="ECO:0000259" key="7">
    <source>
        <dbReference type="PROSITE" id="PS50600"/>
    </source>
</evidence>
<evidence type="ECO:0000256" key="5">
    <source>
        <dbReference type="ARBA" id="ARBA00022801"/>
    </source>
</evidence>
<keyword evidence="4" id="KW-0833">Ubl conjugation pathway</keyword>
<keyword evidence="3" id="KW-0645">Protease</keyword>
<dbReference type="InterPro" id="IPR003653">
    <property type="entry name" value="Peptidase_C48_C"/>
</dbReference>
<evidence type="ECO:0000313" key="9">
    <source>
        <dbReference type="Proteomes" id="UP000094565"/>
    </source>
</evidence>
<proteinExistence type="inferred from homology"/>
<dbReference type="Proteomes" id="UP000094565">
    <property type="component" value="Chromosome 1"/>
</dbReference>
<evidence type="ECO:0000256" key="1">
    <source>
        <dbReference type="ARBA" id="ARBA00005234"/>
    </source>
</evidence>
<feature type="region of interest" description="Disordered" evidence="6">
    <location>
        <begin position="232"/>
        <end position="280"/>
    </location>
</feature>
<dbReference type="SUPFAM" id="SSF54001">
    <property type="entry name" value="Cysteine proteinases"/>
    <property type="match status" value="1"/>
</dbReference>
<dbReference type="AlphaFoldDB" id="A0A1B2J7E1"/>
<dbReference type="GO" id="GO:0006508">
    <property type="term" value="P:proteolysis"/>
    <property type="evidence" value="ECO:0007669"/>
    <property type="project" value="UniProtKB-KW"/>
</dbReference>
<comment type="similarity">
    <text evidence="1">Belongs to the peptidase C48 family.</text>
</comment>
<keyword evidence="5" id="KW-0378">Hydrolase</keyword>
<feature type="compositionally biased region" description="Low complexity" evidence="6">
    <location>
        <begin position="263"/>
        <end position="277"/>
    </location>
</feature>
<dbReference type="InterPro" id="IPR038765">
    <property type="entry name" value="Papain-like_cys_pep_sf"/>
</dbReference>
<dbReference type="InterPro" id="IPR051947">
    <property type="entry name" value="Sentrin-specific_protease"/>
</dbReference>
<dbReference type="GO" id="GO:0005737">
    <property type="term" value="C:cytoplasm"/>
    <property type="evidence" value="ECO:0007669"/>
    <property type="project" value="TreeGrafter"/>
</dbReference>
<dbReference type="GO" id="GO:0070139">
    <property type="term" value="F:SUMO-specific endopeptidase activity"/>
    <property type="evidence" value="ECO:0007669"/>
    <property type="project" value="TreeGrafter"/>
</dbReference>
<evidence type="ECO:0000256" key="6">
    <source>
        <dbReference type="SAM" id="MobiDB-lite"/>
    </source>
</evidence>
<name>A0A1B2J7E1_PICPA</name>
<gene>
    <name evidence="8" type="primary">ULP2</name>
    <name evidence="8" type="ORF">ATY40_BA7501547</name>
</gene>
<evidence type="ECO:0000256" key="2">
    <source>
        <dbReference type="ARBA" id="ARBA00022553"/>
    </source>
</evidence>